<dbReference type="EMBL" id="PVXQ01000012">
    <property type="protein sequence ID" value="PRR82860.1"/>
    <property type="molecule type" value="Genomic_DNA"/>
</dbReference>
<dbReference type="InterPro" id="IPR025906">
    <property type="entry name" value="YjfB_motility"/>
</dbReference>
<reference evidence="1 2" key="1">
    <citation type="submission" date="2018-03" db="EMBL/GenBank/DDBJ databases">
        <title>Genome sequence of Clostridium vincentii DSM 10228.</title>
        <authorList>
            <person name="Poehlein A."/>
            <person name="Daniel R."/>
        </authorList>
    </citation>
    <scope>NUCLEOTIDE SEQUENCE [LARGE SCALE GENOMIC DNA]</scope>
    <source>
        <strain evidence="1 2">DSM 10228</strain>
    </source>
</reference>
<protein>
    <recommendedName>
        <fullName evidence="3">Motility protein</fullName>
    </recommendedName>
</protein>
<evidence type="ECO:0000313" key="1">
    <source>
        <dbReference type="EMBL" id="PRR82860.1"/>
    </source>
</evidence>
<keyword evidence="2" id="KW-1185">Reference proteome</keyword>
<evidence type="ECO:0000313" key="2">
    <source>
        <dbReference type="Proteomes" id="UP000239471"/>
    </source>
</evidence>
<dbReference type="Pfam" id="PF14070">
    <property type="entry name" value="YjfB_motility"/>
    <property type="match status" value="1"/>
</dbReference>
<evidence type="ECO:0008006" key="3">
    <source>
        <dbReference type="Google" id="ProtNLM"/>
    </source>
</evidence>
<dbReference type="Proteomes" id="UP000239471">
    <property type="component" value="Unassembled WGS sequence"/>
</dbReference>
<sequence length="59" mass="6348">MDIGALSMAMSQANVRQSVGIDVMKLAMYTGKENAATMTDIIKTSAVDSNVGQHFDRRA</sequence>
<gene>
    <name evidence="1" type="ORF">CLVI_14970</name>
</gene>
<name>A0A2T0BG38_9CLOT</name>
<accession>A0A2T0BG38</accession>
<comment type="caution">
    <text evidence="1">The sequence shown here is derived from an EMBL/GenBank/DDBJ whole genome shotgun (WGS) entry which is preliminary data.</text>
</comment>
<proteinExistence type="predicted"/>
<organism evidence="1 2">
    <name type="scientific">Clostridium vincentii</name>
    <dbReference type="NCBI Taxonomy" id="52704"/>
    <lineage>
        <taxon>Bacteria</taxon>
        <taxon>Bacillati</taxon>
        <taxon>Bacillota</taxon>
        <taxon>Clostridia</taxon>
        <taxon>Eubacteriales</taxon>
        <taxon>Clostridiaceae</taxon>
        <taxon>Clostridium</taxon>
    </lineage>
</organism>
<dbReference type="OrthoDB" id="1924973at2"/>
<dbReference type="AlphaFoldDB" id="A0A2T0BG38"/>
<dbReference type="RefSeq" id="WP_106059488.1">
    <property type="nucleotide sequence ID" value="NZ_PVXQ01000012.1"/>
</dbReference>